<dbReference type="InterPro" id="IPR039561">
    <property type="entry name" value="Peptidase_M15C"/>
</dbReference>
<keyword evidence="5" id="KW-1185">Reference proteome</keyword>
<sequence length="248" mass="26232">MGRRARTAAIVMVVALLSGCASSQASRAPRAASTPSATSTPVTAPSAPDATEDPVVAVPPAFTSAISPITPELAARMEPSWRPGCPVPLEDLRYVTVTHRGFDGVDRQGELVVHADAAEAMVTVFHALFDAGYPVRSMRLVDDFGASDDDSMAADNTSAFNCRAITGGSEWSEHAYGRAIDLNPVENPYVRGSSVAPDEGRAYADRPDSPGVIHAGDEVVRAFASVGWLWGGDWESPIDYQHFSSSGR</sequence>
<dbReference type="PROSITE" id="PS51257">
    <property type="entry name" value="PROKAR_LIPOPROTEIN"/>
    <property type="match status" value="1"/>
</dbReference>
<evidence type="ECO:0000256" key="2">
    <source>
        <dbReference type="SAM" id="SignalP"/>
    </source>
</evidence>
<keyword evidence="2" id="KW-0732">Signal</keyword>
<accession>A0A7Y5ZX59</accession>
<dbReference type="Gene3D" id="3.30.1380.10">
    <property type="match status" value="1"/>
</dbReference>
<evidence type="ECO:0000259" key="3">
    <source>
        <dbReference type="Pfam" id="PF13539"/>
    </source>
</evidence>
<dbReference type="EMBL" id="JABMCI010000032">
    <property type="protein sequence ID" value="NUU15751.1"/>
    <property type="molecule type" value="Genomic_DNA"/>
</dbReference>
<evidence type="ECO:0000313" key="4">
    <source>
        <dbReference type="EMBL" id="NUU15751.1"/>
    </source>
</evidence>
<dbReference type="AlphaFoldDB" id="A0A7Y5ZX59"/>
<protein>
    <submittedName>
        <fullName evidence="4">M15 family peptidase</fullName>
    </submittedName>
</protein>
<dbReference type="GO" id="GO:0008233">
    <property type="term" value="F:peptidase activity"/>
    <property type="evidence" value="ECO:0007669"/>
    <property type="project" value="InterPro"/>
</dbReference>
<dbReference type="RefSeq" id="WP_175345663.1">
    <property type="nucleotide sequence ID" value="NZ_JABMCI010000032.1"/>
</dbReference>
<dbReference type="Pfam" id="PF13539">
    <property type="entry name" value="Peptidase_M15_4"/>
    <property type="match status" value="1"/>
</dbReference>
<feature type="domain" description="Peptidase M15C" evidence="3">
    <location>
        <begin position="167"/>
        <end position="244"/>
    </location>
</feature>
<dbReference type="InterPro" id="IPR009045">
    <property type="entry name" value="Zn_M74/Hedgehog-like"/>
</dbReference>
<dbReference type="SUPFAM" id="SSF55166">
    <property type="entry name" value="Hedgehog/DD-peptidase"/>
    <property type="match status" value="1"/>
</dbReference>
<reference evidence="4 5" key="1">
    <citation type="submission" date="2020-05" db="EMBL/GenBank/DDBJ databases">
        <title>Genome Sequencing of Type Strains.</title>
        <authorList>
            <person name="Lemaire J.F."/>
            <person name="Inderbitzin P."/>
            <person name="Gregorio O.A."/>
            <person name="Collins S.B."/>
            <person name="Wespe N."/>
            <person name="Knight-Connoni V."/>
        </authorList>
    </citation>
    <scope>NUCLEOTIDE SEQUENCE [LARGE SCALE GENOMIC DNA]</scope>
    <source>
        <strain evidence="4 5">ATCC 25174</strain>
    </source>
</reference>
<proteinExistence type="predicted"/>
<feature type="chain" id="PRO_5038755331" evidence="2">
    <location>
        <begin position="28"/>
        <end position="248"/>
    </location>
</feature>
<comment type="caution">
    <text evidence="4">The sequence shown here is derived from an EMBL/GenBank/DDBJ whole genome shotgun (WGS) entry which is preliminary data.</text>
</comment>
<evidence type="ECO:0000256" key="1">
    <source>
        <dbReference type="SAM" id="MobiDB-lite"/>
    </source>
</evidence>
<feature type="compositionally biased region" description="Low complexity" evidence="1">
    <location>
        <begin position="26"/>
        <end position="49"/>
    </location>
</feature>
<dbReference type="Proteomes" id="UP000565724">
    <property type="component" value="Unassembled WGS sequence"/>
</dbReference>
<evidence type="ECO:0000313" key="5">
    <source>
        <dbReference type="Proteomes" id="UP000565724"/>
    </source>
</evidence>
<name>A0A7Y5ZX59_9CELL</name>
<organism evidence="4 5">
    <name type="scientific">Cellulomonas humilata</name>
    <dbReference type="NCBI Taxonomy" id="144055"/>
    <lineage>
        <taxon>Bacteria</taxon>
        <taxon>Bacillati</taxon>
        <taxon>Actinomycetota</taxon>
        <taxon>Actinomycetes</taxon>
        <taxon>Micrococcales</taxon>
        <taxon>Cellulomonadaceae</taxon>
        <taxon>Cellulomonas</taxon>
    </lineage>
</organism>
<feature type="region of interest" description="Disordered" evidence="1">
    <location>
        <begin position="26"/>
        <end position="54"/>
    </location>
</feature>
<feature type="signal peptide" evidence="2">
    <location>
        <begin position="1"/>
        <end position="27"/>
    </location>
</feature>
<gene>
    <name evidence="4" type="ORF">HP550_00610</name>
</gene>